<keyword evidence="4" id="KW-1185">Reference proteome</keyword>
<feature type="domain" description="Reverse transcriptase" evidence="2">
    <location>
        <begin position="940"/>
        <end position="1204"/>
    </location>
</feature>
<feature type="region of interest" description="Disordered" evidence="1">
    <location>
        <begin position="298"/>
        <end position="317"/>
    </location>
</feature>
<evidence type="ECO:0000259" key="2">
    <source>
        <dbReference type="PROSITE" id="PS50878"/>
    </source>
</evidence>
<dbReference type="Pfam" id="PF00078">
    <property type="entry name" value="RVT_1"/>
    <property type="match status" value="1"/>
</dbReference>
<feature type="region of interest" description="Disordered" evidence="1">
    <location>
        <begin position="1313"/>
        <end position="1335"/>
    </location>
</feature>
<feature type="region of interest" description="Disordered" evidence="1">
    <location>
        <begin position="499"/>
        <end position="539"/>
    </location>
</feature>
<feature type="compositionally biased region" description="Basic residues" evidence="1">
    <location>
        <begin position="525"/>
        <end position="539"/>
    </location>
</feature>
<dbReference type="SUPFAM" id="SSF56672">
    <property type="entry name" value="DNA/RNA polymerases"/>
    <property type="match status" value="1"/>
</dbReference>
<dbReference type="InterPro" id="IPR000477">
    <property type="entry name" value="RT_dom"/>
</dbReference>
<gene>
    <name evidence="3" type="ORF">AWC38_SpisGene20978</name>
</gene>
<reference evidence="4" key="1">
    <citation type="journal article" date="2017" name="bioRxiv">
        <title>Comparative analysis of the genomes of Stylophora pistillata and Acropora digitifera provides evidence for extensive differences between species of corals.</title>
        <authorList>
            <person name="Voolstra C.R."/>
            <person name="Li Y."/>
            <person name="Liew Y.J."/>
            <person name="Baumgarten S."/>
            <person name="Zoccola D."/>
            <person name="Flot J.-F."/>
            <person name="Tambutte S."/>
            <person name="Allemand D."/>
            <person name="Aranda M."/>
        </authorList>
    </citation>
    <scope>NUCLEOTIDE SEQUENCE [LARGE SCALE GENOMIC DNA]</scope>
</reference>
<dbReference type="InterPro" id="IPR036691">
    <property type="entry name" value="Endo/exonu/phosph_ase_sf"/>
</dbReference>
<evidence type="ECO:0000313" key="4">
    <source>
        <dbReference type="Proteomes" id="UP000225706"/>
    </source>
</evidence>
<dbReference type="OrthoDB" id="5961101at2759"/>
<dbReference type="Gene3D" id="3.60.10.10">
    <property type="entry name" value="Endonuclease/exonuclease/phosphatase"/>
    <property type="match status" value="1"/>
</dbReference>
<dbReference type="EMBL" id="LSMT01000721">
    <property type="protein sequence ID" value="PFX14836.1"/>
    <property type="molecule type" value="Genomic_DNA"/>
</dbReference>
<dbReference type="Proteomes" id="UP000225706">
    <property type="component" value="Unassembled WGS sequence"/>
</dbReference>
<feature type="region of interest" description="Disordered" evidence="1">
    <location>
        <begin position="416"/>
        <end position="451"/>
    </location>
</feature>
<accession>A0A2B4RCF8</accession>
<evidence type="ECO:0000256" key="1">
    <source>
        <dbReference type="SAM" id="MobiDB-lite"/>
    </source>
</evidence>
<dbReference type="PANTHER" id="PTHR19446">
    <property type="entry name" value="REVERSE TRANSCRIPTASES"/>
    <property type="match status" value="1"/>
</dbReference>
<evidence type="ECO:0000313" key="3">
    <source>
        <dbReference type="EMBL" id="PFX14836.1"/>
    </source>
</evidence>
<protein>
    <submittedName>
        <fullName evidence="3">Transposon TX1 uncharacterized 149 kDa protein</fullName>
    </submittedName>
</protein>
<name>A0A2B4RCF8_STYPI</name>
<dbReference type="CDD" id="cd01650">
    <property type="entry name" value="RT_nLTR_like"/>
    <property type="match status" value="1"/>
</dbReference>
<feature type="compositionally biased region" description="Low complexity" evidence="1">
    <location>
        <begin position="507"/>
        <end position="524"/>
    </location>
</feature>
<comment type="caution">
    <text evidence="3">The sequence shown here is derived from an EMBL/GenBank/DDBJ whole genome shotgun (WGS) entry which is preliminary data.</text>
</comment>
<dbReference type="InterPro" id="IPR043502">
    <property type="entry name" value="DNA/RNA_pol_sf"/>
</dbReference>
<proteinExistence type="predicted"/>
<dbReference type="SUPFAM" id="SSF56219">
    <property type="entry name" value="DNase I-like"/>
    <property type="match status" value="1"/>
</dbReference>
<dbReference type="PROSITE" id="PS50878">
    <property type="entry name" value="RT_POL"/>
    <property type="match status" value="1"/>
</dbReference>
<organism evidence="3 4">
    <name type="scientific">Stylophora pistillata</name>
    <name type="common">Smooth cauliflower coral</name>
    <dbReference type="NCBI Taxonomy" id="50429"/>
    <lineage>
        <taxon>Eukaryota</taxon>
        <taxon>Metazoa</taxon>
        <taxon>Cnidaria</taxon>
        <taxon>Anthozoa</taxon>
        <taxon>Hexacorallia</taxon>
        <taxon>Scleractinia</taxon>
        <taxon>Astrocoeniina</taxon>
        <taxon>Pocilloporidae</taxon>
        <taxon>Stylophora</taxon>
    </lineage>
</organism>
<sequence length="1408" mass="154134">MAEGLNVISVTDNLVDRRTRSPTILGDDGKISGPGRSARRRRLRTLNAAKMLHGATAENMTPAYAGLMAVLNESAPLSVLSDAMIKCAKFTKKVIPKIMPNHCPYKLGVRYGYLVAIILKLPEVINGTQLTNDLISIRTPWENCFTVLNSYHVFNVELARIAVAYLNHSVYYTQTDETHIGRNSVHPTEFYHCNSGRCSSDPLWARILTVDIKCEHFPAGSLPHGVFGLIDAFFAEDSPHKVLSIQAVPNRVARVTCDNVEGKSYYVQLGVVIINGSGHLSRSFPLVWGRFTAGAGPNHDREQAAPELVSDSDANENASHVPTNVSTVVEAAAESPVASVDVSHVSSDGVTVVDEGDAPSRILDTDGLLIDKVTPAPSVSVLPDLFDESINESVEGPNSGVTSNYNGNLVNETNISSNNSITNNSSANNSSANNSSANNSSTNNSIDNSENNDTIYLGEDLTSITSTSLNNLKSIVNETFHPHWADVSELEEAEMLQTPAPLKRSVSDVSSDGTSDAPRLSGSRSPRKRSSKKTPGHHSIPKMLAAAASFSCCMSNSPNCNPARDLFFEDLHLKIDPLIPTLLAGDFNCVFNRSLDRRSSNPSDYSRESSSALSHLFDACCVTDIWRYLHPSSPGFTWTRWDGSLASRIDMLGILSAWVPSVSSVSVYVCPFSDHRGLCLSVSVPDVVPPGPGYWKLNTSILEDQDYCQLVREEWSAWRLAVPRFPSLAKLWDRGKSRIKGLTIRFCASRARKTSACRDALVRLVQHLQEKVDSGVTSCVDPLRSALSELARLDSHAAKGAHVRARVKWVEEGESSSQYFFRLEKKRSANRRISALREPDGSIVSSSAALCASLGSYYSGLYTASPTDSRVQSSLLGNLSSFLPQDQPNSCKGPLTPSEVLDALKGMARNKTPGLDGLPMEFYLRFWDVVGADLVAVLNECSSSSSLSLPQRRGVITLSFKKGDRLDPKNWRPISLLNVDYKLASRAIAGRLLRVIHLVVNRDQTCGVPGRFIGENVALLRDVVSYAESSGTPVAILSLDQEKAFDRVDWGFMRSTLLAMGFGSSFVAWIDLFYTRVQSAVNVNGYLTPFFSLSRGVRQGCPLSSLLYVLVSEVLACSIRADPRIKGLSLPGCPPLSPISQYADDTSLILTSDEGISAALDIYRCYELASGSRINLSKSKGLWLDGWRGRTDPTVPFDWSPVKLKVLGVFIGPGNLEEDNWRPRINAVDYVLKSWRSRVLSFRGKALVINALALSRVCFDFRVLPPFYQALVLAWRKLDEAFATSKNSLVYGSPCPLVCSPVLTMSAKSCYLSDDSDSNSSSRNVSEAGESENERDFGVVGGLVEPYRFEPEASEGYEEPDEEDEDGLTPAILESRFRVVFKRQEPGIPPGFYSMKLASGYLYRKKEN</sequence>
<dbReference type="STRING" id="50429.A0A2B4RCF8"/>